<protein>
    <submittedName>
        <fullName evidence="1">Uncharacterized protein</fullName>
    </submittedName>
</protein>
<accession>A0A4D6L2I5</accession>
<sequence length="81" mass="9212">MVKEKDTLAYARGDDNLTSLHVLARTSACGCQTPRYKDTPFLKLVKRMWEIVVSLDDQMMMDTLSKPSQVIFIAAEVGRYL</sequence>
<proteinExistence type="predicted"/>
<gene>
    <name evidence="1" type="ORF">DEO72_LG2g3004</name>
</gene>
<dbReference type="EMBL" id="CP039346">
    <property type="protein sequence ID" value="QCD82664.1"/>
    <property type="molecule type" value="Genomic_DNA"/>
</dbReference>
<reference evidence="1 2" key="1">
    <citation type="submission" date="2019-04" db="EMBL/GenBank/DDBJ databases">
        <title>An improved genome assembly and genetic linkage map for asparagus bean, Vigna unguiculata ssp. sesquipedialis.</title>
        <authorList>
            <person name="Xia Q."/>
            <person name="Zhang R."/>
            <person name="Dong Y."/>
        </authorList>
    </citation>
    <scope>NUCLEOTIDE SEQUENCE [LARGE SCALE GENOMIC DNA]</scope>
    <source>
        <tissue evidence="1">Leaf</tissue>
    </source>
</reference>
<keyword evidence="2" id="KW-1185">Reference proteome</keyword>
<evidence type="ECO:0000313" key="1">
    <source>
        <dbReference type="EMBL" id="QCD82664.1"/>
    </source>
</evidence>
<dbReference type="Proteomes" id="UP000501690">
    <property type="component" value="Linkage Group LG2"/>
</dbReference>
<organism evidence="1 2">
    <name type="scientific">Vigna unguiculata</name>
    <name type="common">Cowpea</name>
    <dbReference type="NCBI Taxonomy" id="3917"/>
    <lineage>
        <taxon>Eukaryota</taxon>
        <taxon>Viridiplantae</taxon>
        <taxon>Streptophyta</taxon>
        <taxon>Embryophyta</taxon>
        <taxon>Tracheophyta</taxon>
        <taxon>Spermatophyta</taxon>
        <taxon>Magnoliopsida</taxon>
        <taxon>eudicotyledons</taxon>
        <taxon>Gunneridae</taxon>
        <taxon>Pentapetalae</taxon>
        <taxon>rosids</taxon>
        <taxon>fabids</taxon>
        <taxon>Fabales</taxon>
        <taxon>Fabaceae</taxon>
        <taxon>Papilionoideae</taxon>
        <taxon>50 kb inversion clade</taxon>
        <taxon>NPAAA clade</taxon>
        <taxon>indigoferoid/millettioid clade</taxon>
        <taxon>Phaseoleae</taxon>
        <taxon>Vigna</taxon>
    </lineage>
</organism>
<evidence type="ECO:0000313" key="2">
    <source>
        <dbReference type="Proteomes" id="UP000501690"/>
    </source>
</evidence>
<dbReference type="AlphaFoldDB" id="A0A4D6L2I5"/>
<name>A0A4D6L2I5_VIGUN</name>